<comment type="caution">
    <text evidence="3">The sequence shown here is derived from an EMBL/GenBank/DDBJ whole genome shotgun (WGS) entry which is preliminary data.</text>
</comment>
<feature type="transmembrane region" description="Helical" evidence="2">
    <location>
        <begin position="344"/>
        <end position="362"/>
    </location>
</feature>
<feature type="transmembrane region" description="Helical" evidence="2">
    <location>
        <begin position="218"/>
        <end position="236"/>
    </location>
</feature>
<accession>A0ABV9DVC4</accession>
<sequence>MSDPDSTRPVQASQAAGPDPAATAAGSAGPVGPPAPDAPRAEGGGAPGGAPAAAVSRGVRDPVVLLGAALIIASLAVKVVVLRSAYFIEDDFLFVADAAASDLTVEYLTELHKGHLMPGAMLLAYVQTAIAPYDWGLTAGVMLACQAGAAVAVFRLLWVVFGRRWAIVAPLTVYVFAPLTIPVLAWWSAALNAVPFQLAIALALLWTAHYLRTGEARYGWQAAGAVVFGMAFSVKAMFLPPLLFVFAAAFLVRGRLPGVLWRTLDRDMPFWVGMALLSVGHGLLYLSRQDTSGGEGAGAPRGDTALSMARRLLGETFPVGAAGGPVEWGPVTPAGGLLNPPAEAVVAAWAALGAVVLVSLAVRRRSWRAWAILAGHLVVVDILPTLLARGRYQDVIGYDPRYVADAALVFAVCLAFAFLPVRGEERAYRRAWPRRTGRTRAAGTLAVAATTAFALVGGLSTYTFADTLSGDRVRWYLDTVRGSLSEVPPEAGIYPRPVPADIVLPWNGTRRLSSSVLSPLAEPGVAERIRDPEPAGAALVFNDAGYLVGGRPAEGSAFFGPAEDEECITTFGGQAVWPVESLGGPTLVLGLAYSAETETELHAVVGDAWETTRLPAAPDGGVWYVPLAGAGSRLMVTTDEEAVCLRWVTFGELEPETGGDPWAEEAPAEGTEGAGDPADDGEDVPAPR</sequence>
<keyword evidence="2" id="KW-0812">Transmembrane</keyword>
<evidence type="ECO:0000256" key="1">
    <source>
        <dbReference type="SAM" id="MobiDB-lite"/>
    </source>
</evidence>
<feature type="region of interest" description="Disordered" evidence="1">
    <location>
        <begin position="654"/>
        <end position="688"/>
    </location>
</feature>
<feature type="region of interest" description="Disordered" evidence="1">
    <location>
        <begin position="1"/>
        <end position="52"/>
    </location>
</feature>
<name>A0ABV9DVC4_9ACTN</name>
<feature type="transmembrane region" description="Helical" evidence="2">
    <location>
        <begin position="63"/>
        <end position="86"/>
    </location>
</feature>
<gene>
    <name evidence="3" type="ORF">ACFO4E_09560</name>
</gene>
<protein>
    <recommendedName>
        <fullName evidence="5">Glycosyltransferase RgtA/B/C/D-like domain-containing protein</fullName>
    </recommendedName>
</protein>
<evidence type="ECO:0000313" key="4">
    <source>
        <dbReference type="Proteomes" id="UP001595923"/>
    </source>
</evidence>
<feature type="transmembrane region" description="Helical" evidence="2">
    <location>
        <begin position="369"/>
        <end position="390"/>
    </location>
</feature>
<proteinExistence type="predicted"/>
<organism evidence="3 4">
    <name type="scientific">Nocardiopsis mangrovi</name>
    <dbReference type="NCBI Taxonomy" id="1179818"/>
    <lineage>
        <taxon>Bacteria</taxon>
        <taxon>Bacillati</taxon>
        <taxon>Actinomycetota</taxon>
        <taxon>Actinomycetes</taxon>
        <taxon>Streptosporangiales</taxon>
        <taxon>Nocardiopsidaceae</taxon>
        <taxon>Nocardiopsis</taxon>
    </lineage>
</organism>
<feature type="transmembrane region" description="Helical" evidence="2">
    <location>
        <begin position="135"/>
        <end position="158"/>
    </location>
</feature>
<feature type="compositionally biased region" description="Acidic residues" evidence="1">
    <location>
        <begin position="654"/>
        <end position="667"/>
    </location>
</feature>
<evidence type="ECO:0008006" key="5">
    <source>
        <dbReference type="Google" id="ProtNLM"/>
    </source>
</evidence>
<feature type="compositionally biased region" description="Acidic residues" evidence="1">
    <location>
        <begin position="677"/>
        <end position="688"/>
    </location>
</feature>
<feature type="compositionally biased region" description="Low complexity" evidence="1">
    <location>
        <begin position="12"/>
        <end position="30"/>
    </location>
</feature>
<feature type="transmembrane region" description="Helical" evidence="2">
    <location>
        <begin position="193"/>
        <end position="211"/>
    </location>
</feature>
<keyword evidence="4" id="KW-1185">Reference proteome</keyword>
<evidence type="ECO:0000313" key="3">
    <source>
        <dbReference type="EMBL" id="MFC4562101.1"/>
    </source>
</evidence>
<reference evidence="4" key="1">
    <citation type="journal article" date="2019" name="Int. J. Syst. Evol. Microbiol.">
        <title>The Global Catalogue of Microorganisms (GCM) 10K type strain sequencing project: providing services to taxonomists for standard genome sequencing and annotation.</title>
        <authorList>
            <consortium name="The Broad Institute Genomics Platform"/>
            <consortium name="The Broad Institute Genome Sequencing Center for Infectious Disease"/>
            <person name="Wu L."/>
            <person name="Ma J."/>
        </authorList>
    </citation>
    <scope>NUCLEOTIDE SEQUENCE [LARGE SCALE GENOMIC DNA]</scope>
    <source>
        <strain evidence="4">XZYJ18</strain>
    </source>
</reference>
<feature type="transmembrane region" description="Helical" evidence="2">
    <location>
        <begin position="402"/>
        <end position="421"/>
    </location>
</feature>
<dbReference type="Proteomes" id="UP001595923">
    <property type="component" value="Unassembled WGS sequence"/>
</dbReference>
<feature type="transmembrane region" description="Helical" evidence="2">
    <location>
        <begin position="442"/>
        <end position="464"/>
    </location>
</feature>
<evidence type="ECO:0000256" key="2">
    <source>
        <dbReference type="SAM" id="Phobius"/>
    </source>
</evidence>
<keyword evidence="2" id="KW-0472">Membrane</keyword>
<dbReference type="EMBL" id="JBHSFQ010000006">
    <property type="protein sequence ID" value="MFC4562101.1"/>
    <property type="molecule type" value="Genomic_DNA"/>
</dbReference>
<dbReference type="RefSeq" id="WP_378572981.1">
    <property type="nucleotide sequence ID" value="NZ_JBHSFQ010000006.1"/>
</dbReference>
<feature type="transmembrane region" description="Helical" evidence="2">
    <location>
        <begin position="165"/>
        <end position="187"/>
    </location>
</feature>
<keyword evidence="2" id="KW-1133">Transmembrane helix</keyword>